<dbReference type="InterPro" id="IPR001509">
    <property type="entry name" value="Epimerase_deHydtase"/>
</dbReference>
<evidence type="ECO:0000256" key="1">
    <source>
        <dbReference type="ARBA" id="ARBA00023002"/>
    </source>
</evidence>
<dbReference type="EMBL" id="CP025430">
    <property type="protein sequence ID" value="AUH63122.1"/>
    <property type="molecule type" value="Genomic_DNA"/>
</dbReference>
<dbReference type="PANTHER" id="PTHR10366">
    <property type="entry name" value="NAD DEPENDENT EPIMERASE/DEHYDRATASE"/>
    <property type="match status" value="1"/>
</dbReference>
<dbReference type="PANTHER" id="PTHR10366:SF564">
    <property type="entry name" value="STEROL-4-ALPHA-CARBOXYLATE 3-DEHYDROGENASE, DECARBOXYLATING"/>
    <property type="match status" value="1"/>
</dbReference>
<evidence type="ECO:0000313" key="4">
    <source>
        <dbReference type="EMBL" id="AUH63122.1"/>
    </source>
</evidence>
<evidence type="ECO:0000259" key="3">
    <source>
        <dbReference type="Pfam" id="PF01370"/>
    </source>
</evidence>
<dbReference type="Gene3D" id="3.40.50.720">
    <property type="entry name" value="NAD(P)-binding Rossmann-like Domain"/>
    <property type="match status" value="1"/>
</dbReference>
<gene>
    <name evidence="4" type="ORF">CX676_02250</name>
</gene>
<dbReference type="InterPro" id="IPR036291">
    <property type="entry name" value="NAD(P)-bd_dom_sf"/>
</dbReference>
<evidence type="ECO:0000256" key="2">
    <source>
        <dbReference type="ARBA" id="ARBA00023445"/>
    </source>
</evidence>
<dbReference type="AlphaFoldDB" id="A0A2H5EV01"/>
<sequence length="338" mass="36347">MSKTVLVTGGTGFIGSWCIVDLLKRGYDVRTTIRSAAREGDVRRAVGSQVDPGDRLSFAIADLTSDAGWTEAMAGITHVLHVASPLGREAPKDRDALIAPARDGTLRVLKAAVAAGVDRVILTSAAATARDRATGQSSEEIWADPEDPLLEAYRRSKILAERAAWDFMRDHGGKTTLTTIHPGAVFGPLLPGIDPSSVWLIGALLQGQPARLLNLGLSVMDVRDLAAAHVAALEVPAAPGQRYLCTGHFLWMPEIAQILRDGLGPRAAKVPTKTLPNALVRVVALFQPHLRMFRHDIGQRREVDHSKATRDLGFRPRPAGETLIDCAASLLEPRKQAA</sequence>
<comment type="similarity">
    <text evidence="2">Belongs to the NAD(P)-dependent epimerase/dehydratase family. Dihydroflavonol-4-reductase subfamily.</text>
</comment>
<dbReference type="KEGG" id="pzh:CX676_02250"/>
<dbReference type="Pfam" id="PF01370">
    <property type="entry name" value="Epimerase"/>
    <property type="match status" value="1"/>
</dbReference>
<keyword evidence="1" id="KW-0560">Oxidoreductase</keyword>
<dbReference type="RefSeq" id="WP_101751164.1">
    <property type="nucleotide sequence ID" value="NZ_CP025430.1"/>
</dbReference>
<proteinExistence type="inferred from homology"/>
<dbReference type="OrthoDB" id="9778052at2"/>
<feature type="domain" description="NAD-dependent epimerase/dehydratase" evidence="3">
    <location>
        <begin position="5"/>
        <end position="238"/>
    </location>
</feature>
<name>A0A2H5EV01_9RHOB</name>
<organism evidence="4 5">
    <name type="scientific">Paracoccus zhejiangensis</name>
    <dbReference type="NCBI Taxonomy" id="1077935"/>
    <lineage>
        <taxon>Bacteria</taxon>
        <taxon>Pseudomonadati</taxon>
        <taxon>Pseudomonadota</taxon>
        <taxon>Alphaproteobacteria</taxon>
        <taxon>Rhodobacterales</taxon>
        <taxon>Paracoccaceae</taxon>
        <taxon>Paracoccus</taxon>
    </lineage>
</organism>
<keyword evidence="5" id="KW-1185">Reference proteome</keyword>
<evidence type="ECO:0000313" key="5">
    <source>
        <dbReference type="Proteomes" id="UP000234530"/>
    </source>
</evidence>
<dbReference type="Proteomes" id="UP000234530">
    <property type="component" value="Chromosome"/>
</dbReference>
<protein>
    <submittedName>
        <fullName evidence="4">Epimerase</fullName>
    </submittedName>
</protein>
<dbReference type="InterPro" id="IPR050425">
    <property type="entry name" value="NAD(P)_dehydrat-like"/>
</dbReference>
<dbReference type="SUPFAM" id="SSF51735">
    <property type="entry name" value="NAD(P)-binding Rossmann-fold domains"/>
    <property type="match status" value="1"/>
</dbReference>
<accession>A0A2H5EV01</accession>
<dbReference type="GO" id="GO:0016616">
    <property type="term" value="F:oxidoreductase activity, acting on the CH-OH group of donors, NAD or NADP as acceptor"/>
    <property type="evidence" value="ECO:0007669"/>
    <property type="project" value="TreeGrafter"/>
</dbReference>
<reference evidence="4 5" key="1">
    <citation type="journal article" date="2013" name="Antonie Van Leeuwenhoek">
        <title>Paracoccus zhejiangensis sp. nov., isolated from activated sludge in wastewater-treatment system.</title>
        <authorList>
            <person name="Wu Z.G."/>
            <person name="Zhang D.F."/>
            <person name="Liu Y.L."/>
            <person name="Wang F."/>
            <person name="Jiang X."/>
            <person name="Li C."/>
            <person name="Li S.P."/>
            <person name="Hong Q."/>
            <person name="Li W.J."/>
        </authorList>
    </citation>
    <scope>NUCLEOTIDE SEQUENCE [LARGE SCALE GENOMIC DNA]</scope>
    <source>
        <strain evidence="4 5">J6</strain>
    </source>
</reference>